<dbReference type="PANTHER" id="PTHR47268:SF4">
    <property type="entry name" value="ACYLPHOSPHATASE"/>
    <property type="match status" value="1"/>
</dbReference>
<dbReference type="AlphaFoldDB" id="A0A9P1C4J2"/>
<feature type="chain" id="PRO_5043270066" description="acylphosphatase" evidence="3">
    <location>
        <begin position="20"/>
        <end position="181"/>
    </location>
</feature>
<comment type="catalytic activity">
    <reaction evidence="1">
        <text>an acyl phosphate + H2O = a carboxylate + phosphate + H(+)</text>
        <dbReference type="Rhea" id="RHEA:14965"/>
        <dbReference type="ChEBI" id="CHEBI:15377"/>
        <dbReference type="ChEBI" id="CHEBI:15378"/>
        <dbReference type="ChEBI" id="CHEBI:29067"/>
        <dbReference type="ChEBI" id="CHEBI:43474"/>
        <dbReference type="ChEBI" id="CHEBI:59918"/>
        <dbReference type="EC" id="3.6.1.7"/>
    </reaction>
</comment>
<dbReference type="PANTHER" id="PTHR47268">
    <property type="entry name" value="ACYLPHOSPHATASE"/>
    <property type="match status" value="1"/>
</dbReference>
<evidence type="ECO:0000313" key="5">
    <source>
        <dbReference type="EMBL" id="CAI3984930.1"/>
    </source>
</evidence>
<dbReference type="Pfam" id="PF00708">
    <property type="entry name" value="Acylphosphatase"/>
    <property type="match status" value="1"/>
</dbReference>
<feature type="active site" evidence="1">
    <location>
        <position position="99"/>
    </location>
</feature>
<protein>
    <recommendedName>
        <fullName evidence="1">acylphosphatase</fullName>
        <ecNumber evidence="1">3.6.1.7</ecNumber>
    </recommendedName>
</protein>
<dbReference type="EMBL" id="CAMXCT030000935">
    <property type="protein sequence ID" value="CAL4772242.1"/>
    <property type="molecule type" value="Genomic_DNA"/>
</dbReference>
<feature type="signal peptide" evidence="3">
    <location>
        <begin position="1"/>
        <end position="19"/>
    </location>
</feature>
<feature type="domain" description="Acylphosphatase-like" evidence="4">
    <location>
        <begin position="66"/>
        <end position="176"/>
    </location>
</feature>
<dbReference type="InterPro" id="IPR020456">
    <property type="entry name" value="Acylphosphatase"/>
</dbReference>
<keyword evidence="1" id="KW-0378">Hydrolase</keyword>
<feature type="active site" evidence="1">
    <location>
        <position position="81"/>
    </location>
</feature>
<dbReference type="EMBL" id="CAMXCT010000935">
    <property type="protein sequence ID" value="CAI3984930.1"/>
    <property type="molecule type" value="Genomic_DNA"/>
</dbReference>
<evidence type="ECO:0000256" key="2">
    <source>
        <dbReference type="RuleBase" id="RU004168"/>
    </source>
</evidence>
<evidence type="ECO:0000259" key="4">
    <source>
        <dbReference type="PROSITE" id="PS51160"/>
    </source>
</evidence>
<keyword evidence="7" id="KW-1185">Reference proteome</keyword>
<reference evidence="6" key="2">
    <citation type="submission" date="2024-04" db="EMBL/GenBank/DDBJ databases">
        <authorList>
            <person name="Chen Y."/>
            <person name="Shah S."/>
            <person name="Dougan E. K."/>
            <person name="Thang M."/>
            <person name="Chan C."/>
        </authorList>
    </citation>
    <scope>NUCLEOTIDE SEQUENCE [LARGE SCALE GENOMIC DNA]</scope>
</reference>
<comment type="similarity">
    <text evidence="2">Belongs to the acylphosphatase family.</text>
</comment>
<evidence type="ECO:0000313" key="7">
    <source>
        <dbReference type="Proteomes" id="UP001152797"/>
    </source>
</evidence>
<evidence type="ECO:0000256" key="1">
    <source>
        <dbReference type="PROSITE-ProRule" id="PRU00520"/>
    </source>
</evidence>
<dbReference type="InterPro" id="IPR036046">
    <property type="entry name" value="Acylphosphatase-like_dom_sf"/>
</dbReference>
<dbReference type="EMBL" id="CAMXCT020000935">
    <property type="protein sequence ID" value="CAL1138305.1"/>
    <property type="molecule type" value="Genomic_DNA"/>
</dbReference>
<sequence length="181" mass="19862">MPLAPWAALGALSLALGEAMLPDAVPDECSAAEDCGFVALQTRAVSNVIEFDHLERAQFRTKGQKCQDFRVTGKVQMVHYRNWAVGRARRYGVKGWVANGGDSTLDGSHSPCPTCGCVLGHVEGSASAVEQFVREMCRGGPPNSYTKSCKVHNSDCFSCGSFYKENRFCKTWDVKQCKRRC</sequence>
<accession>A0A9P1C4J2</accession>
<dbReference type="InterPro" id="IPR001792">
    <property type="entry name" value="Acylphosphatase-like_dom"/>
</dbReference>
<name>A0A9P1C4J2_9DINO</name>
<gene>
    <name evidence="5" type="ORF">C1SCF055_LOCUS12423</name>
</gene>
<proteinExistence type="inferred from homology"/>
<evidence type="ECO:0000256" key="3">
    <source>
        <dbReference type="SAM" id="SignalP"/>
    </source>
</evidence>
<reference evidence="5" key="1">
    <citation type="submission" date="2022-10" db="EMBL/GenBank/DDBJ databases">
        <authorList>
            <person name="Chen Y."/>
            <person name="Dougan E. K."/>
            <person name="Chan C."/>
            <person name="Rhodes N."/>
            <person name="Thang M."/>
        </authorList>
    </citation>
    <scope>NUCLEOTIDE SEQUENCE</scope>
</reference>
<dbReference type="PROSITE" id="PS51160">
    <property type="entry name" value="ACYLPHOSPHATASE_3"/>
    <property type="match status" value="1"/>
</dbReference>
<comment type="caution">
    <text evidence="5">The sequence shown here is derived from an EMBL/GenBank/DDBJ whole genome shotgun (WGS) entry which is preliminary data.</text>
</comment>
<dbReference type="Proteomes" id="UP001152797">
    <property type="component" value="Unassembled WGS sequence"/>
</dbReference>
<dbReference type="SUPFAM" id="SSF54975">
    <property type="entry name" value="Acylphosphatase/BLUF domain-like"/>
    <property type="match status" value="1"/>
</dbReference>
<dbReference type="Gene3D" id="3.30.70.100">
    <property type="match status" value="1"/>
</dbReference>
<evidence type="ECO:0000313" key="6">
    <source>
        <dbReference type="EMBL" id="CAL1138305.1"/>
    </source>
</evidence>
<keyword evidence="3" id="KW-0732">Signal</keyword>
<dbReference type="GO" id="GO:0003998">
    <property type="term" value="F:acylphosphatase activity"/>
    <property type="evidence" value="ECO:0007669"/>
    <property type="project" value="UniProtKB-EC"/>
</dbReference>
<dbReference type="OrthoDB" id="7961613at2759"/>
<organism evidence="5">
    <name type="scientific">Cladocopium goreaui</name>
    <dbReference type="NCBI Taxonomy" id="2562237"/>
    <lineage>
        <taxon>Eukaryota</taxon>
        <taxon>Sar</taxon>
        <taxon>Alveolata</taxon>
        <taxon>Dinophyceae</taxon>
        <taxon>Suessiales</taxon>
        <taxon>Symbiodiniaceae</taxon>
        <taxon>Cladocopium</taxon>
    </lineage>
</organism>
<dbReference type="EC" id="3.6.1.7" evidence="1"/>